<dbReference type="InterPro" id="IPR049578">
    <property type="entry name" value="CAXIP1-like_GIY-YIG_dom"/>
</dbReference>
<protein>
    <submittedName>
        <fullName evidence="1">GIY-YIG nuclease family protein</fullName>
    </submittedName>
</protein>
<dbReference type="Proteomes" id="UP001204953">
    <property type="component" value="Unassembled WGS sequence"/>
</dbReference>
<reference evidence="1" key="1">
    <citation type="submission" date="2022-06" db="EMBL/GenBank/DDBJ databases">
        <title>New cyanobacteria of genus Symplocastrum in benthos of Lake Baikal.</title>
        <authorList>
            <person name="Sorokovikova E."/>
            <person name="Tikhonova I."/>
            <person name="Krasnopeev A."/>
            <person name="Evseev P."/>
            <person name="Gladkikh A."/>
            <person name="Belykh O."/>
        </authorList>
    </citation>
    <scope>NUCLEOTIDE SEQUENCE</scope>
    <source>
        <strain evidence="1">BBK-W-15</strain>
    </source>
</reference>
<evidence type="ECO:0000313" key="1">
    <source>
        <dbReference type="EMBL" id="MCP2730160.1"/>
    </source>
</evidence>
<name>A0AAE3GSX1_9CYAN</name>
<dbReference type="AlphaFoldDB" id="A0AAE3GSX1"/>
<dbReference type="RefSeq" id="WP_254012924.1">
    <property type="nucleotide sequence ID" value="NZ_JAMZMM010000173.1"/>
</dbReference>
<evidence type="ECO:0000313" key="2">
    <source>
        <dbReference type="Proteomes" id="UP001204953"/>
    </source>
</evidence>
<dbReference type="CDD" id="cd10450">
    <property type="entry name" value="GIY-YIG_AtGrxS16_like"/>
    <property type="match status" value="1"/>
</dbReference>
<sequence>MNIPVETNQQVPIEDQNIPIEHQGLHNFLYSSDDEHSAANIRIDSNLENNGDSITPLDAWCELSQNAKVAGVYAVLDDKSSTQYIGYSRNVLISLNSHIAQNGKEICAFVRVKTFKYPKRTEMEELRDKWISQLDTIPPGNGESREMWAETVGAAAKAAMSTAEKNAYEEKKIKLRKAMADGTLTKETLTHSTDIQRRQKLEAAVENDDWSNVINES</sequence>
<dbReference type="EMBL" id="JAMZMM010000173">
    <property type="protein sequence ID" value="MCP2730160.1"/>
    <property type="molecule type" value="Genomic_DNA"/>
</dbReference>
<accession>A0AAE3GSX1</accession>
<proteinExistence type="predicted"/>
<keyword evidence="2" id="KW-1185">Reference proteome</keyword>
<comment type="caution">
    <text evidence="1">The sequence shown here is derived from an EMBL/GenBank/DDBJ whole genome shotgun (WGS) entry which is preliminary data.</text>
</comment>
<organism evidence="1 2">
    <name type="scientific">Limnofasciculus baicalensis BBK-W-15</name>
    <dbReference type="NCBI Taxonomy" id="2699891"/>
    <lineage>
        <taxon>Bacteria</taxon>
        <taxon>Bacillati</taxon>
        <taxon>Cyanobacteriota</taxon>
        <taxon>Cyanophyceae</taxon>
        <taxon>Coleofasciculales</taxon>
        <taxon>Coleofasciculaceae</taxon>
        <taxon>Limnofasciculus</taxon>
        <taxon>Limnofasciculus baicalensis</taxon>
    </lineage>
</organism>
<gene>
    <name evidence="1" type="ORF">NJ959_17145</name>
</gene>